<feature type="signal peptide" evidence="1">
    <location>
        <begin position="1"/>
        <end position="23"/>
    </location>
</feature>
<keyword evidence="1" id="KW-0732">Signal</keyword>
<dbReference type="AlphaFoldDB" id="A0A9J7BNR9"/>
<evidence type="ECO:0008006" key="4">
    <source>
        <dbReference type="Google" id="ProtNLM"/>
    </source>
</evidence>
<keyword evidence="3" id="KW-1185">Reference proteome</keyword>
<dbReference type="RefSeq" id="WP_260792037.1">
    <property type="nucleotide sequence ID" value="NZ_CP093313.1"/>
</dbReference>
<protein>
    <recommendedName>
        <fullName evidence="4">Muconolactone isomerase domain-containing protein</fullName>
    </recommendedName>
</protein>
<dbReference type="KEGG" id="orp:MOP44_19820"/>
<evidence type="ECO:0000256" key="1">
    <source>
        <dbReference type="SAM" id="SignalP"/>
    </source>
</evidence>
<evidence type="ECO:0000313" key="2">
    <source>
        <dbReference type="EMBL" id="UWZ82805.1"/>
    </source>
</evidence>
<proteinExistence type="predicted"/>
<feature type="chain" id="PRO_5039928333" description="Muconolactone isomerase domain-containing protein" evidence="1">
    <location>
        <begin position="24"/>
        <end position="142"/>
    </location>
</feature>
<dbReference type="EMBL" id="CP093313">
    <property type="protein sequence ID" value="UWZ82805.1"/>
    <property type="molecule type" value="Genomic_DNA"/>
</dbReference>
<accession>A0A9J7BNR9</accession>
<name>A0A9J7BNR9_9BACT</name>
<reference evidence="2" key="1">
    <citation type="submission" date="2021-04" db="EMBL/GenBank/DDBJ databases">
        <title>Phylogenetic analysis of Acidobacteriaceae.</title>
        <authorList>
            <person name="Qiu L."/>
            <person name="Zhang Q."/>
        </authorList>
    </citation>
    <scope>NUCLEOTIDE SEQUENCE</scope>
    <source>
        <strain evidence="2">DSM 25168</strain>
    </source>
</reference>
<dbReference type="Gene3D" id="3.30.70.1060">
    <property type="entry name" value="Dimeric alpha+beta barrel"/>
    <property type="match status" value="1"/>
</dbReference>
<evidence type="ECO:0000313" key="3">
    <source>
        <dbReference type="Proteomes" id="UP001059380"/>
    </source>
</evidence>
<organism evidence="2 3">
    <name type="scientific">Occallatibacter riparius</name>
    <dbReference type="NCBI Taxonomy" id="1002689"/>
    <lineage>
        <taxon>Bacteria</taxon>
        <taxon>Pseudomonadati</taxon>
        <taxon>Acidobacteriota</taxon>
        <taxon>Terriglobia</taxon>
        <taxon>Terriglobales</taxon>
        <taxon>Acidobacteriaceae</taxon>
        <taxon>Occallatibacter</taxon>
    </lineage>
</organism>
<gene>
    <name evidence="2" type="ORF">MOP44_19820</name>
</gene>
<sequence length="142" mass="15193">MKSVNAILLGVLSTASLAFSQSAAPSGLPSIAVPKTTAVLVIETPKQGVSFQQVMSVIPLEVRATVKLYLDGKIREWYSRGDGKGVVFLVDAKNEDEARAVMETLPFAKEQLMDAEYIPVGPLMPLRALMAPGGQQQPPSPQ</sequence>
<dbReference type="Proteomes" id="UP001059380">
    <property type="component" value="Chromosome"/>
</dbReference>